<evidence type="ECO:0000256" key="3">
    <source>
        <dbReference type="ARBA" id="ARBA00008109"/>
    </source>
</evidence>
<dbReference type="Proteomes" id="UP001652660">
    <property type="component" value="Chromosome 7c"/>
</dbReference>
<dbReference type="Gene3D" id="3.40.1110.10">
    <property type="entry name" value="Calcium-transporting ATPase, cytoplasmic domain N"/>
    <property type="match status" value="1"/>
</dbReference>
<evidence type="ECO:0000313" key="17">
    <source>
        <dbReference type="Proteomes" id="UP001652660"/>
    </source>
</evidence>
<evidence type="ECO:0000256" key="5">
    <source>
        <dbReference type="ARBA" id="ARBA00022723"/>
    </source>
</evidence>
<dbReference type="Gene3D" id="3.40.50.1000">
    <property type="entry name" value="HAD superfamily/HAD-like"/>
    <property type="match status" value="1"/>
</dbReference>
<evidence type="ECO:0000313" key="18">
    <source>
        <dbReference type="RefSeq" id="XP_071914437.1"/>
    </source>
</evidence>
<keyword evidence="11 13" id="KW-0472">Membrane</keyword>
<dbReference type="InterPro" id="IPR059000">
    <property type="entry name" value="ATPase_P-type_domA"/>
</dbReference>
<keyword evidence="7 13" id="KW-0067">ATP-binding</keyword>
<evidence type="ECO:0000259" key="16">
    <source>
        <dbReference type="Pfam" id="PF16212"/>
    </source>
</evidence>
<dbReference type="GeneID" id="113699672"/>
<feature type="transmembrane region" description="Helical" evidence="13">
    <location>
        <begin position="1121"/>
        <end position="1141"/>
    </location>
</feature>
<keyword evidence="10 13" id="KW-1133">Transmembrane helix</keyword>
<sequence length="1166" mass="132143">MAFGTGGRRRGKKSKVHFTKLCNFACCRSSLNDEHSQIGQSGFSRNVHCNDPDNLEQLQLRYRDNYVSTTKYTALNFIPKSLFEQFRRVANIYFLVVACVSFSPLAPFGATSILFPLLVVIGATMAKEGVEDWRRRKQDIEANNRKVQVYGRNQTFEETRWKNLRVGDLVKVYKDEYFPADLFLVSSSYEDGICYVETSNLDGETNLKVKHALDVTASIHDESSFQNFKAVIKCEDPNDDLYAFVGTLCHGRQYPLSVQQILLRDSKLQNTDYIYGVVIFTGHDTKVMQNTTDPPSKRSKIERKMDKIIYILFSTLIMMSSVGSVFFGIETKNDIHDGKLTRWYLGPGNATVFYDPRRASLAAFFHFLTDLMLYQYLIPISLYVSIEVVKVLQTIFINQDQDMYFEETDKPARARTSNLNEELGQVDTILSDKTGTLTCNSMEFVKCSIAGIAYGRGLTEVERALAKKKGGGPPEVGDTSFDAEGSNAELVDTGRSIKGFNFQDERIMNGQWVKQTHSNVIQKFFRVLALCHTAIPDVNQDTGEISYEAESPDEAAFVIAARELGFEFYERTQTSISLHELDRESGKSVDRSYKLLHVLEFSSARKRMSVIVRNPENQLLLLCKGADSVMYERLSKEAQSFKDATLTHVKMYAEAGLRTLIIAYRELSEEEFMSWEEEFLKAQTSVTADRDALVDAVADKIERDLILLGATAVEDKLQKGVPECIEKLANAGIRIWVLTGDKMETAINIGYACSLLRQGMKQIVITLDSPAVNDLENKGNKEAIAKASISSITKQIKEGLSELSSAKESSVSFALIIDGKSLAFALDENLENSFLELAMKCASVICCRSTPKQKALVTRLVKKGKNRTTLAIGDGANDVGMLQEADIGVGISGVEGMQAVMSSDFAIAQFRFLERLLLVHGHWCYRRISMMICYFFYKNITFGFTLFWFEAYASFSGKPAYNDWYMSLYNVFFTSLPVIALGVFDQDVSARFCLKYPLLYQEGVQNILFSWQHILGWMFNGFMCSMIIFFLATNCIKEQSFRKDGKVVDYEILGVLMYTSVVWTVNCQMALSINYFTWIQHFFIWGSITLWYLFLVIYGTISPILSTTAYRVLVETCAPSPFYWMASLLIVVSALLPYFSYKAIQIRFHPMFHEIIQRRRLEGLET</sequence>
<evidence type="ECO:0000256" key="2">
    <source>
        <dbReference type="ARBA" id="ARBA00004308"/>
    </source>
</evidence>
<evidence type="ECO:0000256" key="6">
    <source>
        <dbReference type="ARBA" id="ARBA00022741"/>
    </source>
</evidence>
<keyword evidence="8 13" id="KW-0460">Magnesium</keyword>
<feature type="transmembrane region" description="Helical" evidence="13">
    <location>
        <begin position="89"/>
        <end position="107"/>
    </location>
</feature>
<feature type="transmembrane region" description="Helical" evidence="13">
    <location>
        <begin position="935"/>
        <end position="955"/>
    </location>
</feature>
<evidence type="ECO:0000256" key="1">
    <source>
        <dbReference type="ARBA" id="ARBA00004141"/>
    </source>
</evidence>
<dbReference type="PANTHER" id="PTHR24092:SF165">
    <property type="entry name" value="PHOSPHOLIPID-TRANSPORTING ATPASE 8-RELATED"/>
    <property type="match status" value="1"/>
</dbReference>
<accession>A0ABM4V4H6</accession>
<dbReference type="InterPro" id="IPR044492">
    <property type="entry name" value="P_typ_ATPase_HD_dom"/>
</dbReference>
<dbReference type="InterPro" id="IPR006539">
    <property type="entry name" value="P-type_ATPase_IV"/>
</dbReference>
<dbReference type="RefSeq" id="XP_071914437.1">
    <property type="nucleotide sequence ID" value="XM_072058336.1"/>
</dbReference>
<dbReference type="InterPro" id="IPR023214">
    <property type="entry name" value="HAD_sf"/>
</dbReference>
<evidence type="ECO:0000256" key="12">
    <source>
        <dbReference type="ARBA" id="ARBA00034036"/>
    </source>
</evidence>
<feature type="domain" description="P-type ATPase N-terminal" evidence="15">
    <location>
        <begin position="47"/>
        <end position="111"/>
    </location>
</feature>
<comment type="subcellular location">
    <subcellularLocation>
        <location evidence="2">Endomembrane system</location>
    </subcellularLocation>
    <subcellularLocation>
        <location evidence="1 13">Membrane</location>
        <topology evidence="1 13">Multi-pass membrane protein</topology>
    </subcellularLocation>
</comment>
<dbReference type="Pfam" id="PF13246">
    <property type="entry name" value="Cation_ATPase"/>
    <property type="match status" value="1"/>
</dbReference>
<feature type="transmembrane region" description="Helical" evidence="13">
    <location>
        <begin position="1014"/>
        <end position="1032"/>
    </location>
</feature>
<dbReference type="InterPro" id="IPR023298">
    <property type="entry name" value="ATPase_P-typ_TM_dom_sf"/>
</dbReference>
<feature type="transmembrane region" description="Helical" evidence="13">
    <location>
        <begin position="1052"/>
        <end position="1075"/>
    </location>
</feature>
<evidence type="ECO:0000256" key="8">
    <source>
        <dbReference type="ARBA" id="ARBA00022842"/>
    </source>
</evidence>
<reference evidence="18" key="1">
    <citation type="submission" date="2025-08" db="UniProtKB">
        <authorList>
            <consortium name="RefSeq"/>
        </authorList>
    </citation>
    <scope>IDENTIFICATION</scope>
    <source>
        <tissue evidence="18">Leaves</tissue>
    </source>
</reference>
<feature type="transmembrane region" description="Helical" evidence="13">
    <location>
        <begin position="1082"/>
        <end position="1101"/>
    </location>
</feature>
<gene>
    <name evidence="18" type="primary">LOC113699672</name>
</gene>
<dbReference type="NCBIfam" id="TIGR01652">
    <property type="entry name" value="ATPase-Plipid"/>
    <property type="match status" value="1"/>
</dbReference>
<evidence type="ECO:0000256" key="11">
    <source>
        <dbReference type="ARBA" id="ARBA00023136"/>
    </source>
</evidence>
<dbReference type="SFLD" id="SFLDS00003">
    <property type="entry name" value="Haloacid_Dehalogenase"/>
    <property type="match status" value="1"/>
</dbReference>
<dbReference type="NCBIfam" id="TIGR01494">
    <property type="entry name" value="ATPase_P-type"/>
    <property type="match status" value="1"/>
</dbReference>
<dbReference type="InterPro" id="IPR001757">
    <property type="entry name" value="P_typ_ATPase"/>
</dbReference>
<organism evidence="17 18">
    <name type="scientific">Coffea arabica</name>
    <name type="common">Arabian coffee</name>
    <dbReference type="NCBI Taxonomy" id="13443"/>
    <lineage>
        <taxon>Eukaryota</taxon>
        <taxon>Viridiplantae</taxon>
        <taxon>Streptophyta</taxon>
        <taxon>Embryophyta</taxon>
        <taxon>Tracheophyta</taxon>
        <taxon>Spermatophyta</taxon>
        <taxon>Magnoliopsida</taxon>
        <taxon>eudicotyledons</taxon>
        <taxon>Gunneridae</taxon>
        <taxon>Pentapetalae</taxon>
        <taxon>asterids</taxon>
        <taxon>lamiids</taxon>
        <taxon>Gentianales</taxon>
        <taxon>Rubiaceae</taxon>
        <taxon>Ixoroideae</taxon>
        <taxon>Gardenieae complex</taxon>
        <taxon>Bertiereae - Coffeeae clade</taxon>
        <taxon>Coffeeae</taxon>
        <taxon>Coffea</taxon>
    </lineage>
</organism>
<feature type="domain" description="P-type ATPase A" evidence="14">
    <location>
        <begin position="143"/>
        <end position="211"/>
    </location>
</feature>
<dbReference type="Pfam" id="PF00122">
    <property type="entry name" value="E1-E2_ATPase"/>
    <property type="match status" value="1"/>
</dbReference>
<feature type="transmembrane region" description="Helical" evidence="13">
    <location>
        <begin position="967"/>
        <end position="984"/>
    </location>
</feature>
<dbReference type="InterPro" id="IPR008250">
    <property type="entry name" value="ATPase_P-typ_transduc_dom_A_sf"/>
</dbReference>
<keyword evidence="5" id="KW-0479">Metal-binding</keyword>
<feature type="transmembrane region" description="Helical" evidence="13">
    <location>
        <begin position="363"/>
        <end position="384"/>
    </location>
</feature>
<dbReference type="InterPro" id="IPR032631">
    <property type="entry name" value="P-type_ATPase_N"/>
</dbReference>
<dbReference type="SUPFAM" id="SSF81653">
    <property type="entry name" value="Calcium ATPase, transduction domain A"/>
    <property type="match status" value="1"/>
</dbReference>
<dbReference type="PANTHER" id="PTHR24092">
    <property type="entry name" value="PROBABLE PHOSPHOLIPID-TRANSPORTING ATPASE"/>
    <property type="match status" value="1"/>
</dbReference>
<proteinExistence type="inferred from homology"/>
<evidence type="ECO:0000256" key="7">
    <source>
        <dbReference type="ARBA" id="ARBA00022840"/>
    </source>
</evidence>
<evidence type="ECO:0000256" key="9">
    <source>
        <dbReference type="ARBA" id="ARBA00022967"/>
    </source>
</evidence>
<evidence type="ECO:0000256" key="10">
    <source>
        <dbReference type="ARBA" id="ARBA00022989"/>
    </source>
</evidence>
<keyword evidence="17" id="KW-1185">Reference proteome</keyword>
<feature type="transmembrane region" description="Helical" evidence="13">
    <location>
        <begin position="113"/>
        <end position="130"/>
    </location>
</feature>
<name>A0ABM4V4H6_COFAR</name>
<dbReference type="InterPro" id="IPR018303">
    <property type="entry name" value="ATPase_P-typ_P_site"/>
</dbReference>
<dbReference type="Gene3D" id="2.70.150.10">
    <property type="entry name" value="Calcium-transporting ATPase, cytoplasmic transduction domain A"/>
    <property type="match status" value="1"/>
</dbReference>
<dbReference type="EC" id="7.6.2.1" evidence="13"/>
<dbReference type="SUPFAM" id="SSF81660">
    <property type="entry name" value="Metal cation-transporting ATPase, ATP-binding domain N"/>
    <property type="match status" value="1"/>
</dbReference>
<keyword evidence="9 13" id="KW-1278">Translocase</keyword>
<keyword evidence="4 13" id="KW-0812">Transmembrane</keyword>
<dbReference type="SFLD" id="SFLDG00002">
    <property type="entry name" value="C1.7:_P-type_atpase_like"/>
    <property type="match status" value="1"/>
</dbReference>
<dbReference type="SUPFAM" id="SSF81665">
    <property type="entry name" value="Calcium ATPase, transmembrane domain M"/>
    <property type="match status" value="1"/>
</dbReference>
<dbReference type="CDD" id="cd02073">
    <property type="entry name" value="P-type_ATPase_APLT_Dnf-like"/>
    <property type="match status" value="1"/>
</dbReference>
<comment type="similarity">
    <text evidence="3 13">Belongs to the cation transport ATPase (P-type) (TC 3.A.3) family. Type IV subfamily.</text>
</comment>
<dbReference type="InterPro" id="IPR023299">
    <property type="entry name" value="ATPase_P-typ_cyto_dom_N"/>
</dbReference>
<evidence type="ECO:0000256" key="4">
    <source>
        <dbReference type="ARBA" id="ARBA00022692"/>
    </source>
</evidence>
<dbReference type="Pfam" id="PF16209">
    <property type="entry name" value="PhoLip_ATPase_N"/>
    <property type="match status" value="1"/>
</dbReference>
<protein>
    <recommendedName>
        <fullName evidence="13">Phospholipid-transporting ATPase</fullName>
        <ecNumber evidence="13">7.6.2.1</ecNumber>
    </recommendedName>
</protein>
<evidence type="ECO:0000256" key="13">
    <source>
        <dbReference type="RuleBase" id="RU362033"/>
    </source>
</evidence>
<dbReference type="InterPro" id="IPR036412">
    <property type="entry name" value="HAD-like_sf"/>
</dbReference>
<feature type="transmembrane region" description="Helical" evidence="13">
    <location>
        <begin position="308"/>
        <end position="329"/>
    </location>
</feature>
<dbReference type="InterPro" id="IPR032630">
    <property type="entry name" value="P_typ_ATPase_c"/>
</dbReference>
<dbReference type="SFLD" id="SFLDF00027">
    <property type="entry name" value="p-type_atpase"/>
    <property type="match status" value="1"/>
</dbReference>
<feature type="domain" description="P-type ATPase C-terminal" evidence="16">
    <location>
        <begin position="900"/>
        <end position="1150"/>
    </location>
</feature>
<dbReference type="PROSITE" id="PS00154">
    <property type="entry name" value="ATPASE_E1_E2"/>
    <property type="match status" value="1"/>
</dbReference>
<keyword evidence="6 13" id="KW-0547">Nucleotide-binding</keyword>
<dbReference type="PRINTS" id="PR00119">
    <property type="entry name" value="CATATPASE"/>
</dbReference>
<dbReference type="SUPFAM" id="SSF56784">
    <property type="entry name" value="HAD-like"/>
    <property type="match status" value="1"/>
</dbReference>
<evidence type="ECO:0000259" key="15">
    <source>
        <dbReference type="Pfam" id="PF16209"/>
    </source>
</evidence>
<dbReference type="Pfam" id="PF16212">
    <property type="entry name" value="PhoLip_ATPase_C"/>
    <property type="match status" value="1"/>
</dbReference>
<evidence type="ECO:0000259" key="14">
    <source>
        <dbReference type="Pfam" id="PF00122"/>
    </source>
</evidence>
<comment type="catalytic activity">
    <reaction evidence="12 13">
        <text>ATP + H2O + phospholipidSide 1 = ADP + phosphate + phospholipidSide 2.</text>
        <dbReference type="EC" id="7.6.2.1"/>
    </reaction>
</comment>